<dbReference type="Gene3D" id="3.40.1190.20">
    <property type="match status" value="1"/>
</dbReference>
<evidence type="ECO:0000313" key="5">
    <source>
        <dbReference type="Proteomes" id="UP000295818"/>
    </source>
</evidence>
<dbReference type="PRINTS" id="PR00990">
    <property type="entry name" value="RIBOKINASE"/>
</dbReference>
<dbReference type="EMBL" id="SLWM01000002">
    <property type="protein sequence ID" value="TCO29294.1"/>
    <property type="molecule type" value="Genomic_DNA"/>
</dbReference>
<feature type="domain" description="Carbohydrate kinase PfkB" evidence="3">
    <location>
        <begin position="196"/>
        <end position="492"/>
    </location>
</feature>
<evidence type="ECO:0000313" key="4">
    <source>
        <dbReference type="EMBL" id="TCO29294.1"/>
    </source>
</evidence>
<dbReference type="InterPro" id="IPR002139">
    <property type="entry name" value="Ribo/fructo_kinase"/>
</dbReference>
<proteinExistence type="predicted"/>
<dbReference type="Proteomes" id="UP000295818">
    <property type="component" value="Unassembled WGS sequence"/>
</dbReference>
<reference evidence="4 5" key="1">
    <citation type="journal article" date="2015" name="Stand. Genomic Sci.">
        <title>Genomic Encyclopedia of Bacterial and Archaeal Type Strains, Phase III: the genomes of soil and plant-associated and newly described type strains.</title>
        <authorList>
            <person name="Whitman W.B."/>
            <person name="Woyke T."/>
            <person name="Klenk H.P."/>
            <person name="Zhou Y."/>
            <person name="Lilburn T.G."/>
            <person name="Beck B.J."/>
            <person name="De Vos P."/>
            <person name="Vandamme P."/>
            <person name="Eisen J.A."/>
            <person name="Garrity G."/>
            <person name="Hugenholtz P."/>
            <person name="Kyrpides N.C."/>
        </authorList>
    </citation>
    <scope>NUCLEOTIDE SEQUENCE [LARGE SCALE GENOMIC DNA]</scope>
    <source>
        <strain evidence="4 5">VKM Ac-2538</strain>
    </source>
</reference>
<accession>A0ABY2BRN5</accession>
<sequence length="514" mass="56376">MADHGDEWDAPNALVLTHVLEKMRARDGLTLTRLQDDRGQAAAPLLQLHATQRFANVYKVDLPSAAHGVVSQCVLETIDGTHRIVADAILALGLFSDLHREHGIEDRVIQSLRADSLGLRRQTLLGNWRRLHEAMGLTPGEPPSDRTLRGTTEHEVLRELARQLIRREVTSVGSRSVVLPAPGEGNPNGAVSPTGRVIVVGGAVMDATFRTKKLPQSETSSEAYGFDLSPGGKGVSQAVAAARLGLDVSLVAAVADDRFGQEIIHYLRDEGVNTSLLKVVRQARTPFTGIIEMELGDSIAVNWRNQMEVRLDARDMDGLSQEFTDCDAVLVTFEIPRETVQRTLELVHRGEEDRPLVIVTPGQPYPDDDIPRHSLSQIDYMVAHAWELGRYSPPGQDRFDPDPVARHLLAYGVETLCIPGNGGCTIYSSTDLQTFSVPSFPSIYKESSAARDAFCAALAAQLIDNERTFSEEQALWATAAMACATADFPLSNSMPDRRRVEALLSRSRFTVKPH</sequence>
<gene>
    <name evidence="4" type="ORF">EV644_10210</name>
</gene>
<dbReference type="Pfam" id="PF00294">
    <property type="entry name" value="PfkB"/>
    <property type="match status" value="1"/>
</dbReference>
<name>A0ABY2BRN5_9ACTN</name>
<keyword evidence="2" id="KW-0418">Kinase</keyword>
<comment type="caution">
    <text evidence="4">The sequence shown here is derived from an EMBL/GenBank/DDBJ whole genome shotgun (WGS) entry which is preliminary data.</text>
</comment>
<keyword evidence="1" id="KW-0808">Transferase</keyword>
<protein>
    <submittedName>
        <fullName evidence="4">Ribokinase</fullName>
    </submittedName>
</protein>
<evidence type="ECO:0000259" key="3">
    <source>
        <dbReference type="Pfam" id="PF00294"/>
    </source>
</evidence>
<keyword evidence="5" id="KW-1185">Reference proteome</keyword>
<evidence type="ECO:0000256" key="1">
    <source>
        <dbReference type="ARBA" id="ARBA00022679"/>
    </source>
</evidence>
<organism evidence="4 5">
    <name type="scientific">Kribbella orskensis</name>
    <dbReference type="NCBI Taxonomy" id="2512216"/>
    <lineage>
        <taxon>Bacteria</taxon>
        <taxon>Bacillati</taxon>
        <taxon>Actinomycetota</taxon>
        <taxon>Actinomycetes</taxon>
        <taxon>Propionibacteriales</taxon>
        <taxon>Kribbellaceae</taxon>
        <taxon>Kribbella</taxon>
    </lineage>
</organism>
<dbReference type="PANTHER" id="PTHR10584:SF166">
    <property type="entry name" value="RIBOKINASE"/>
    <property type="match status" value="1"/>
</dbReference>
<dbReference type="InterPro" id="IPR011611">
    <property type="entry name" value="PfkB_dom"/>
</dbReference>
<evidence type="ECO:0000256" key="2">
    <source>
        <dbReference type="ARBA" id="ARBA00022777"/>
    </source>
</evidence>
<dbReference type="SUPFAM" id="SSF53613">
    <property type="entry name" value="Ribokinase-like"/>
    <property type="match status" value="1"/>
</dbReference>
<dbReference type="InterPro" id="IPR029056">
    <property type="entry name" value="Ribokinase-like"/>
</dbReference>
<dbReference type="PANTHER" id="PTHR10584">
    <property type="entry name" value="SUGAR KINASE"/>
    <property type="match status" value="1"/>
</dbReference>